<dbReference type="SUPFAM" id="SSF50475">
    <property type="entry name" value="FMN-binding split barrel"/>
    <property type="match status" value="1"/>
</dbReference>
<dbReference type="InterPro" id="IPR011576">
    <property type="entry name" value="Pyridox_Oxase_N"/>
</dbReference>
<evidence type="ECO:0000259" key="1">
    <source>
        <dbReference type="Pfam" id="PF01243"/>
    </source>
</evidence>
<proteinExistence type="predicted"/>
<feature type="domain" description="Pyridoxamine 5'-phosphate oxidase N-terminal" evidence="1">
    <location>
        <begin position="5"/>
        <end position="90"/>
    </location>
</feature>
<dbReference type="Gene3D" id="2.30.110.10">
    <property type="entry name" value="Electron Transport, Fmn-binding Protein, Chain A"/>
    <property type="match status" value="1"/>
</dbReference>
<dbReference type="RefSeq" id="WP_289510283.1">
    <property type="nucleotide sequence ID" value="NZ_JAUDEA010000001.1"/>
</dbReference>
<keyword evidence="3" id="KW-1185">Reference proteome</keyword>
<gene>
    <name evidence="2" type="ORF">QUW25_00540</name>
</gene>
<reference evidence="2" key="2">
    <citation type="submission" date="2023-06" db="EMBL/GenBank/DDBJ databases">
        <authorList>
            <person name="Zeman M."/>
            <person name="Kubasova T."/>
            <person name="Jahodarova E."/>
            <person name="Nykrynova M."/>
            <person name="Rychlik I."/>
        </authorList>
    </citation>
    <scope>NUCLEOTIDE SEQUENCE</scope>
    <source>
        <strain evidence="2">153_Feed</strain>
    </source>
</reference>
<sequence length="132" mass="14592">MDDVLSYLKASSTYYLATVDEAGNPQVRPFGTIAKFEGRLYIQTGRVKAVSEQMLAHPRVAICAMGADGSWLRVEADAVLDDRLEAREAVLAEYPELQPMYAADDGNCEVFALENGIATFCSFTADPYTIRW</sequence>
<evidence type="ECO:0000313" key="2">
    <source>
        <dbReference type="EMBL" id="MDM8270179.1"/>
    </source>
</evidence>
<name>A0ABT7V0Q4_9ACTN</name>
<organism evidence="2 3">
    <name type="scientific">Thermophilibacter provencensis</name>
    <dbReference type="NCBI Taxonomy" id="1852386"/>
    <lineage>
        <taxon>Bacteria</taxon>
        <taxon>Bacillati</taxon>
        <taxon>Actinomycetota</taxon>
        <taxon>Coriobacteriia</taxon>
        <taxon>Coriobacteriales</taxon>
        <taxon>Atopobiaceae</taxon>
        <taxon>Thermophilibacter</taxon>
    </lineage>
</organism>
<dbReference type="Proteomes" id="UP001529256">
    <property type="component" value="Unassembled WGS sequence"/>
</dbReference>
<comment type="caution">
    <text evidence="2">The sequence shown here is derived from an EMBL/GenBank/DDBJ whole genome shotgun (WGS) entry which is preliminary data.</text>
</comment>
<protein>
    <submittedName>
        <fullName evidence="2">Pyridoxamine 5'-phosphate oxidase family protein</fullName>
    </submittedName>
</protein>
<dbReference type="InterPro" id="IPR012349">
    <property type="entry name" value="Split_barrel_FMN-bd"/>
</dbReference>
<evidence type="ECO:0000313" key="3">
    <source>
        <dbReference type="Proteomes" id="UP001529256"/>
    </source>
</evidence>
<reference evidence="2" key="1">
    <citation type="submission" date="2023-06" db="EMBL/GenBank/DDBJ databases">
        <title>Identification and characterization of horizontal gene transfer across gut microbiota members of farm animals based on homology search.</title>
        <authorList>
            <person name="Schwarzerova J."/>
            <person name="Nykrynova M."/>
            <person name="Jureckova K."/>
            <person name="Cejkova D."/>
            <person name="Rychlik I."/>
        </authorList>
    </citation>
    <scope>NUCLEOTIDE SEQUENCE</scope>
    <source>
        <strain evidence="2">153_Feed</strain>
    </source>
</reference>
<dbReference type="Pfam" id="PF01243">
    <property type="entry name" value="PNPOx_N"/>
    <property type="match status" value="1"/>
</dbReference>
<dbReference type="EMBL" id="JAUDEA010000001">
    <property type="protein sequence ID" value="MDM8270179.1"/>
    <property type="molecule type" value="Genomic_DNA"/>
</dbReference>
<accession>A0ABT7V0Q4</accession>